<dbReference type="InterPro" id="IPR036390">
    <property type="entry name" value="WH_DNA-bd_sf"/>
</dbReference>
<evidence type="ECO:0000313" key="6">
    <source>
        <dbReference type="Proteomes" id="UP001378188"/>
    </source>
</evidence>
<dbReference type="SUPFAM" id="SSF46785">
    <property type="entry name" value="Winged helix' DNA-binding domain"/>
    <property type="match status" value="1"/>
</dbReference>
<feature type="domain" description="HTH gntR-type" evidence="4">
    <location>
        <begin position="12"/>
        <end position="79"/>
    </location>
</feature>
<dbReference type="RefSeq" id="WP_340328793.1">
    <property type="nucleotide sequence ID" value="NZ_JAZHOF010000002.1"/>
</dbReference>
<dbReference type="InterPro" id="IPR011711">
    <property type="entry name" value="GntR_C"/>
</dbReference>
<dbReference type="PANTHER" id="PTHR43537:SF39">
    <property type="entry name" value="HTH-TYPE TRANSCRIPTIONAL REGULATOR MCBR"/>
    <property type="match status" value="1"/>
</dbReference>
<dbReference type="PROSITE" id="PS50949">
    <property type="entry name" value="HTH_GNTR"/>
    <property type="match status" value="1"/>
</dbReference>
<keyword evidence="1" id="KW-0805">Transcription regulation</keyword>
<name>A0AAW9RC22_9HYPH</name>
<evidence type="ECO:0000256" key="2">
    <source>
        <dbReference type="ARBA" id="ARBA00023125"/>
    </source>
</evidence>
<dbReference type="Gene3D" id="1.20.120.530">
    <property type="entry name" value="GntR ligand-binding domain-like"/>
    <property type="match status" value="1"/>
</dbReference>
<dbReference type="GO" id="GO:0003677">
    <property type="term" value="F:DNA binding"/>
    <property type="evidence" value="ECO:0007669"/>
    <property type="project" value="UniProtKB-KW"/>
</dbReference>
<dbReference type="SUPFAM" id="SSF48008">
    <property type="entry name" value="GntR ligand-binding domain-like"/>
    <property type="match status" value="1"/>
</dbReference>
<evidence type="ECO:0000256" key="3">
    <source>
        <dbReference type="ARBA" id="ARBA00023163"/>
    </source>
</evidence>
<evidence type="ECO:0000313" key="5">
    <source>
        <dbReference type="EMBL" id="MEJ8571109.1"/>
    </source>
</evidence>
<evidence type="ECO:0000256" key="1">
    <source>
        <dbReference type="ARBA" id="ARBA00023015"/>
    </source>
</evidence>
<keyword evidence="6" id="KW-1185">Reference proteome</keyword>
<dbReference type="InterPro" id="IPR036388">
    <property type="entry name" value="WH-like_DNA-bd_sf"/>
</dbReference>
<dbReference type="PANTHER" id="PTHR43537">
    <property type="entry name" value="TRANSCRIPTIONAL REGULATOR, GNTR FAMILY"/>
    <property type="match status" value="1"/>
</dbReference>
<dbReference type="SMART" id="SM00895">
    <property type="entry name" value="FCD"/>
    <property type="match status" value="1"/>
</dbReference>
<dbReference type="InterPro" id="IPR000524">
    <property type="entry name" value="Tscrpt_reg_HTH_GntR"/>
</dbReference>
<dbReference type="EMBL" id="JAZHOF010000002">
    <property type="protein sequence ID" value="MEJ8571109.1"/>
    <property type="molecule type" value="Genomic_DNA"/>
</dbReference>
<reference evidence="5 6" key="1">
    <citation type="submission" date="2024-02" db="EMBL/GenBank/DDBJ databases">
        <title>Genome analysis and characterization of Microbaculum marinisediminis sp. nov., isolated from marine sediment.</title>
        <authorList>
            <person name="Du Z.-J."/>
            <person name="Ye Y.-Q."/>
            <person name="Zhang Z.-R."/>
            <person name="Yuan S.-M."/>
            <person name="Zhang X.-Y."/>
        </authorList>
    </citation>
    <scope>NUCLEOTIDE SEQUENCE [LARGE SCALE GENOMIC DNA]</scope>
    <source>
        <strain evidence="5 6">SDUM1044001</strain>
    </source>
</reference>
<keyword evidence="3" id="KW-0804">Transcription</keyword>
<keyword evidence="2" id="KW-0238">DNA-binding</keyword>
<gene>
    <name evidence="5" type="ORF">V3328_06475</name>
</gene>
<sequence>MSSEVSGAGARETMHERVYRELRSRLIGGRVVPGRAVTLRGLAAELGVSPMPVREAVNRLVAERALVMTPSRRISVPEMTPERFDELITARERLEPEAARRALPHLTRADVGRLGKIDAELEEHLRTGNVEGYVAANHAFHFSIYRGSPSEILVPLIESLWLQFGPFMRIVYGRVGTTWLVDYHEQAMAAILARDDAALADAIRADILDGMRHIGNSVFDSRLSPGRPAASGM</sequence>
<dbReference type="Pfam" id="PF00392">
    <property type="entry name" value="GntR"/>
    <property type="match status" value="1"/>
</dbReference>
<comment type="caution">
    <text evidence="5">The sequence shown here is derived from an EMBL/GenBank/DDBJ whole genome shotgun (WGS) entry which is preliminary data.</text>
</comment>
<protein>
    <submittedName>
        <fullName evidence="5">GntR family transcriptional regulator</fullName>
    </submittedName>
</protein>
<proteinExistence type="predicted"/>
<dbReference type="InterPro" id="IPR008920">
    <property type="entry name" value="TF_FadR/GntR_C"/>
</dbReference>
<dbReference type="Gene3D" id="1.10.10.10">
    <property type="entry name" value="Winged helix-like DNA-binding domain superfamily/Winged helix DNA-binding domain"/>
    <property type="match status" value="1"/>
</dbReference>
<organism evidence="5 6">
    <name type="scientific">Microbaculum marinum</name>
    <dbReference type="NCBI Taxonomy" id="1764581"/>
    <lineage>
        <taxon>Bacteria</taxon>
        <taxon>Pseudomonadati</taxon>
        <taxon>Pseudomonadota</taxon>
        <taxon>Alphaproteobacteria</taxon>
        <taxon>Hyphomicrobiales</taxon>
        <taxon>Tepidamorphaceae</taxon>
        <taxon>Microbaculum</taxon>
    </lineage>
</organism>
<dbReference type="AlphaFoldDB" id="A0AAW9RC22"/>
<dbReference type="GO" id="GO:0003700">
    <property type="term" value="F:DNA-binding transcription factor activity"/>
    <property type="evidence" value="ECO:0007669"/>
    <property type="project" value="InterPro"/>
</dbReference>
<dbReference type="Proteomes" id="UP001378188">
    <property type="component" value="Unassembled WGS sequence"/>
</dbReference>
<dbReference type="SMART" id="SM00345">
    <property type="entry name" value="HTH_GNTR"/>
    <property type="match status" value="1"/>
</dbReference>
<accession>A0AAW9RC22</accession>
<dbReference type="Pfam" id="PF07729">
    <property type="entry name" value="FCD"/>
    <property type="match status" value="1"/>
</dbReference>
<evidence type="ECO:0000259" key="4">
    <source>
        <dbReference type="PROSITE" id="PS50949"/>
    </source>
</evidence>